<comment type="caution">
    <text evidence="3">The sequence shown here is derived from an EMBL/GenBank/DDBJ whole genome shotgun (WGS) entry which is preliminary data.</text>
</comment>
<evidence type="ECO:0000313" key="4">
    <source>
        <dbReference type="Proteomes" id="UP001159364"/>
    </source>
</evidence>
<dbReference type="InterPro" id="IPR040411">
    <property type="entry name" value="At5g23160-like"/>
</dbReference>
<proteinExistence type="predicted"/>
<feature type="transmembrane region" description="Helical" evidence="2">
    <location>
        <begin position="195"/>
        <end position="222"/>
    </location>
</feature>
<feature type="region of interest" description="Disordered" evidence="1">
    <location>
        <begin position="143"/>
        <end position="185"/>
    </location>
</feature>
<dbReference type="Proteomes" id="UP001159364">
    <property type="component" value="Linkage Group LG12"/>
</dbReference>
<feature type="region of interest" description="Disordered" evidence="1">
    <location>
        <begin position="42"/>
        <end position="68"/>
    </location>
</feature>
<dbReference type="AlphaFoldDB" id="A0AAV8SAV5"/>
<keyword evidence="2" id="KW-1133">Transmembrane helix</keyword>
<dbReference type="EMBL" id="JAIWQS010000012">
    <property type="protein sequence ID" value="KAJ8749337.1"/>
    <property type="molecule type" value="Genomic_DNA"/>
</dbReference>
<gene>
    <name evidence="3" type="ORF">K2173_018821</name>
</gene>
<feature type="compositionally biased region" description="Polar residues" evidence="1">
    <location>
        <begin position="46"/>
        <end position="68"/>
    </location>
</feature>
<evidence type="ECO:0000256" key="2">
    <source>
        <dbReference type="SAM" id="Phobius"/>
    </source>
</evidence>
<accession>A0AAV8SAV5</accession>
<keyword evidence="4" id="KW-1185">Reference proteome</keyword>
<keyword evidence="2" id="KW-0812">Transmembrane</keyword>
<dbReference type="PANTHER" id="PTHR34379:SF15">
    <property type="entry name" value="PROTEIN, PUTATIVE-RELATED"/>
    <property type="match status" value="1"/>
</dbReference>
<reference evidence="3 4" key="1">
    <citation type="submission" date="2021-09" db="EMBL/GenBank/DDBJ databases">
        <title>Genomic insights and catalytic innovation underlie evolution of tropane alkaloids biosynthesis.</title>
        <authorList>
            <person name="Wang Y.-J."/>
            <person name="Tian T."/>
            <person name="Huang J.-P."/>
            <person name="Huang S.-X."/>
        </authorList>
    </citation>
    <scope>NUCLEOTIDE SEQUENCE [LARGE SCALE GENOMIC DNA]</scope>
    <source>
        <strain evidence="3">KIB-2018</strain>
        <tissue evidence="3">Leaf</tissue>
    </source>
</reference>
<name>A0AAV8SAV5_9ROSI</name>
<evidence type="ECO:0000256" key="1">
    <source>
        <dbReference type="SAM" id="MobiDB-lite"/>
    </source>
</evidence>
<keyword evidence="2" id="KW-0472">Membrane</keyword>
<evidence type="ECO:0000313" key="3">
    <source>
        <dbReference type="EMBL" id="KAJ8749337.1"/>
    </source>
</evidence>
<dbReference type="PANTHER" id="PTHR34379">
    <property type="entry name" value="OS07G0553800 PROTEIN"/>
    <property type="match status" value="1"/>
</dbReference>
<organism evidence="3 4">
    <name type="scientific">Erythroxylum novogranatense</name>
    <dbReference type="NCBI Taxonomy" id="1862640"/>
    <lineage>
        <taxon>Eukaryota</taxon>
        <taxon>Viridiplantae</taxon>
        <taxon>Streptophyta</taxon>
        <taxon>Embryophyta</taxon>
        <taxon>Tracheophyta</taxon>
        <taxon>Spermatophyta</taxon>
        <taxon>Magnoliopsida</taxon>
        <taxon>eudicotyledons</taxon>
        <taxon>Gunneridae</taxon>
        <taxon>Pentapetalae</taxon>
        <taxon>rosids</taxon>
        <taxon>fabids</taxon>
        <taxon>Malpighiales</taxon>
        <taxon>Erythroxylaceae</taxon>
        <taxon>Erythroxylum</taxon>
    </lineage>
</organism>
<sequence>MKNASKSKLFLCFRPAVEMDQLVLDNKEARHRRSCVSVKKQETKPCGSNSSQSDHCMASTESQNSPTLVSTKKSVSQVIRAVWLDAKLFNQIRYGKGVPQDYFKGSKTSSSTKSKESSDTFKDYSSTKVLNTYGRKWNSGFRYSSSSISPPRSSSVSEPSHQEQEAESRNQKKIQSQKDQKRLPITQKSVDNSGIYLLLVSLMVTIFCGKLCAILFTSIWLYSLPRQNIVDIICRPEYVWNLPEGREQCEENKKRVIMDGLLERNQKSRMRKRRTTMTI</sequence>
<protein>
    <submittedName>
        <fullName evidence="3">Uncharacterized protein</fullName>
    </submittedName>
</protein>
<feature type="compositionally biased region" description="Basic and acidic residues" evidence="1">
    <location>
        <begin position="160"/>
        <end position="182"/>
    </location>
</feature>
<feature type="compositionally biased region" description="Low complexity" evidence="1">
    <location>
        <begin position="144"/>
        <end position="159"/>
    </location>
</feature>
<feature type="region of interest" description="Disordered" evidence="1">
    <location>
        <begin position="100"/>
        <end position="120"/>
    </location>
</feature>